<keyword evidence="2" id="KW-0732">Signal</keyword>
<organism evidence="3">
    <name type="scientific">Clastoptera arizonana</name>
    <name type="common">Arizona spittle bug</name>
    <dbReference type="NCBI Taxonomy" id="38151"/>
    <lineage>
        <taxon>Eukaryota</taxon>
        <taxon>Metazoa</taxon>
        <taxon>Ecdysozoa</taxon>
        <taxon>Arthropoda</taxon>
        <taxon>Hexapoda</taxon>
        <taxon>Insecta</taxon>
        <taxon>Pterygota</taxon>
        <taxon>Neoptera</taxon>
        <taxon>Paraneoptera</taxon>
        <taxon>Hemiptera</taxon>
        <taxon>Auchenorrhyncha</taxon>
        <taxon>Cercopoidea</taxon>
        <taxon>Clastopteridae</taxon>
        <taxon>Clastoptera</taxon>
    </lineage>
</organism>
<dbReference type="AlphaFoldDB" id="A0A1B6BZW8"/>
<feature type="region of interest" description="Disordered" evidence="1">
    <location>
        <begin position="438"/>
        <end position="461"/>
    </location>
</feature>
<feature type="chain" id="PRO_5008579988" evidence="2">
    <location>
        <begin position="18"/>
        <end position="972"/>
    </location>
</feature>
<protein>
    <submittedName>
        <fullName evidence="3">Uncharacterized protein</fullName>
    </submittedName>
</protein>
<gene>
    <name evidence="3" type="ORF">g.21583</name>
</gene>
<evidence type="ECO:0000256" key="2">
    <source>
        <dbReference type="SAM" id="SignalP"/>
    </source>
</evidence>
<feature type="signal peptide" evidence="2">
    <location>
        <begin position="1"/>
        <end position="17"/>
    </location>
</feature>
<dbReference type="EMBL" id="GEDC01030634">
    <property type="protein sequence ID" value="JAS06664.1"/>
    <property type="molecule type" value="Transcribed_RNA"/>
</dbReference>
<feature type="region of interest" description="Disordered" evidence="1">
    <location>
        <begin position="317"/>
        <end position="338"/>
    </location>
</feature>
<reference evidence="3" key="1">
    <citation type="submission" date="2015-12" db="EMBL/GenBank/DDBJ databases">
        <title>De novo transcriptome assembly of four potential Pierce s Disease insect vectors from Arizona vineyards.</title>
        <authorList>
            <person name="Tassone E.E."/>
        </authorList>
    </citation>
    <scope>NUCLEOTIDE SEQUENCE</scope>
</reference>
<feature type="compositionally biased region" description="Polar residues" evidence="1">
    <location>
        <begin position="521"/>
        <end position="533"/>
    </location>
</feature>
<name>A0A1B6BZW8_9HEMI</name>
<feature type="region of interest" description="Disordered" evidence="1">
    <location>
        <begin position="272"/>
        <end position="300"/>
    </location>
</feature>
<accession>A0A1B6BZW8</accession>
<evidence type="ECO:0000313" key="3">
    <source>
        <dbReference type="EMBL" id="JAS06664.1"/>
    </source>
</evidence>
<feature type="region of interest" description="Disordered" evidence="1">
    <location>
        <begin position="509"/>
        <end position="533"/>
    </location>
</feature>
<feature type="compositionally biased region" description="Basic and acidic residues" evidence="1">
    <location>
        <begin position="439"/>
        <end position="461"/>
    </location>
</feature>
<evidence type="ECO:0000256" key="1">
    <source>
        <dbReference type="SAM" id="MobiDB-lite"/>
    </source>
</evidence>
<sequence>MPKVILYTFVVFSVTSGYCDVTNDIINNSNQTDVPIASDEVTYVSNGDIIYISNKTEQPLYFGNQTLGNSTNAEKVLLYNETNQCIENCTSFIQFFTDNETRICNFSENVSLINLTVFINEFLNENNLTASKNYSIQYSDVINIFIKNNLTTFINDSNIQIHDLFDFLERNNIIVCNNMSNLDYIDKLNTVNGTDDFFKFTTLEFEQESLNTSNTQYELDVSHVINKRESDVSLQKEIDEFDEEAINNQTQMQMQMELESGLSDNVTIANLNSTEPDNSTTEQEEETTTEEGPTIYPYTDKDGLIDVVADNGIKYISSESDNFPRSGEDSGNLAGITDDSEPLHYVISGESDLSQDSRKEVGIEDLLPDYVKPTVSGESENIDNGAVETATSSEEIVLSESSEEPPTTTTEAFKWIQNSREYRGENWESEEVINTKISNETKKGGNDELKNNDYSDENENFKINKSVNREENVYSKPIDVTNILKTSSSSNPQPIFSEEDNINMTSSEIASGSSEYDPWGNEQSSDTKSVIGNSIDLSEIRRKGEQVEMVEMSFDSSSDNSTNFSLESEHIANENFTIKNIELGSSSSESEEGDGGNDNEDYDVDKTEVLNQLQQNSTENTKLNTTNQSSLLPTNKILPSEIGNVINKELNSNTSSYFNITSQPPISEKITSMLKEKQSNIDEDISTTTPTNIISKPTNVSKIVDNALDQNSTSYLKIRKKRGIFTDLLDKLKLNGIENTTPYQWPQNSRENHGEKYESNSNEAKSENFDYFHASGHYSDYDDYSQKDVSVHVIESNSSDGVKIFVTKKNGSADLQKDYHDFKNEFHYEATTELGKSSENFHRSRRNVEEKLLQKYLQIEKESAPIKKIDDSPISKSELKELLRKLFLSKLKKIVPMKQYATGTKDKFIFKGNDVEEIVSSKPYKVRKAYEEFMKNKLERESKGMPVKIKTEIKNGIYIWNKTLNRLEKIAR</sequence>
<proteinExistence type="predicted"/>